<proteinExistence type="predicted"/>
<gene>
    <name evidence="2" type="ORF">KC19_1G114800</name>
</gene>
<evidence type="ECO:0000313" key="2">
    <source>
        <dbReference type="EMBL" id="KAG0590626.1"/>
    </source>
</evidence>
<name>A0A8T0J627_CERPU</name>
<protein>
    <submittedName>
        <fullName evidence="2">Uncharacterized protein</fullName>
    </submittedName>
</protein>
<sequence>MEWNGPNGKSRPMAEVGCHKLVDCPERRGVRRCSQWEGGSLEGLGQWGGKEGRQGRNCRRQSGDGEWRTQSQTDELTENGKWRMRVRGFIVSLEVAGGWWLVGSVDTKTPRERAAVVTPLTLTLHLT</sequence>
<dbReference type="AlphaFoldDB" id="A0A8T0J627"/>
<evidence type="ECO:0000313" key="3">
    <source>
        <dbReference type="Proteomes" id="UP000822688"/>
    </source>
</evidence>
<comment type="caution">
    <text evidence="2">The sequence shown here is derived from an EMBL/GenBank/DDBJ whole genome shotgun (WGS) entry which is preliminary data.</text>
</comment>
<evidence type="ECO:0000256" key="1">
    <source>
        <dbReference type="SAM" id="MobiDB-lite"/>
    </source>
</evidence>
<organism evidence="2 3">
    <name type="scientific">Ceratodon purpureus</name>
    <name type="common">Fire moss</name>
    <name type="synonym">Dicranum purpureum</name>
    <dbReference type="NCBI Taxonomy" id="3225"/>
    <lineage>
        <taxon>Eukaryota</taxon>
        <taxon>Viridiplantae</taxon>
        <taxon>Streptophyta</taxon>
        <taxon>Embryophyta</taxon>
        <taxon>Bryophyta</taxon>
        <taxon>Bryophytina</taxon>
        <taxon>Bryopsida</taxon>
        <taxon>Dicranidae</taxon>
        <taxon>Pseudoditrichales</taxon>
        <taxon>Ditrichaceae</taxon>
        <taxon>Ceratodon</taxon>
    </lineage>
</organism>
<feature type="region of interest" description="Disordered" evidence="1">
    <location>
        <begin position="44"/>
        <end position="75"/>
    </location>
</feature>
<accession>A0A8T0J627</accession>
<dbReference type="Proteomes" id="UP000822688">
    <property type="component" value="Chromosome 1"/>
</dbReference>
<dbReference type="EMBL" id="CM026421">
    <property type="protein sequence ID" value="KAG0590626.1"/>
    <property type="molecule type" value="Genomic_DNA"/>
</dbReference>
<keyword evidence="3" id="KW-1185">Reference proteome</keyword>
<reference evidence="2" key="1">
    <citation type="submission" date="2020-06" db="EMBL/GenBank/DDBJ databases">
        <title>WGS assembly of Ceratodon purpureus strain R40.</title>
        <authorList>
            <person name="Carey S.B."/>
            <person name="Jenkins J."/>
            <person name="Shu S."/>
            <person name="Lovell J.T."/>
            <person name="Sreedasyam A."/>
            <person name="Maumus F."/>
            <person name="Tiley G.P."/>
            <person name="Fernandez-Pozo N."/>
            <person name="Barry K."/>
            <person name="Chen C."/>
            <person name="Wang M."/>
            <person name="Lipzen A."/>
            <person name="Daum C."/>
            <person name="Saski C.A."/>
            <person name="Payton A.C."/>
            <person name="Mcbreen J.C."/>
            <person name="Conrad R.E."/>
            <person name="Kollar L.M."/>
            <person name="Olsson S."/>
            <person name="Huttunen S."/>
            <person name="Landis J.B."/>
            <person name="Wickett N.J."/>
            <person name="Johnson M.G."/>
            <person name="Rensing S.A."/>
            <person name="Grimwood J."/>
            <person name="Schmutz J."/>
            <person name="Mcdaniel S.F."/>
        </authorList>
    </citation>
    <scope>NUCLEOTIDE SEQUENCE</scope>
    <source>
        <strain evidence="2">R40</strain>
    </source>
</reference>